<organism evidence="3 4">
    <name type="scientific">Candida verbasci</name>
    <dbReference type="NCBI Taxonomy" id="1227364"/>
    <lineage>
        <taxon>Eukaryota</taxon>
        <taxon>Fungi</taxon>
        <taxon>Dikarya</taxon>
        <taxon>Ascomycota</taxon>
        <taxon>Saccharomycotina</taxon>
        <taxon>Pichiomycetes</taxon>
        <taxon>Debaryomycetaceae</taxon>
        <taxon>Candida/Lodderomyces clade</taxon>
        <taxon>Candida</taxon>
    </lineage>
</organism>
<dbReference type="SUPFAM" id="SSF55797">
    <property type="entry name" value="PR-1-like"/>
    <property type="match status" value="1"/>
</dbReference>
<dbReference type="Proteomes" id="UP001152885">
    <property type="component" value="Unassembled WGS sequence"/>
</dbReference>
<proteinExistence type="predicted"/>
<dbReference type="InterPro" id="IPR014044">
    <property type="entry name" value="CAP_dom"/>
</dbReference>
<sequence length="338" mass="35563">MKLSVLLFISQSLAAPAIVTIFETVTENSPSPTLAAQSSVAIQQSVPTQPTPATEAQTQATSTSTGGWLSRLLSELESSSSSSSTDSNSGSSLWDALFGTSSSSSSIPATSSGSGSSSNSFIDFLNNFFGSQSSASVSPAATTPISTSPIFTSQTGIPTSLATSTSSYQPTTVSTSTSSSSTSATSSDNDIYAAIDQIPGIDKSFATSILDAHNQYRSQHQAGDLSWDIDTYNYAKNNADNYDCSGILTHTHGQYGENLAAGFKDGPSVVQAWVDEPYDYSTADTYNHFTQVVWKGSKRVGCAYKDCRSNGWGLYVVCEYDPAGNIIGQERENVLPSN</sequence>
<gene>
    <name evidence="3" type="ORF">CANVERA_P1167</name>
</gene>
<feature type="compositionally biased region" description="Low complexity" evidence="1">
    <location>
        <begin position="47"/>
        <end position="66"/>
    </location>
</feature>
<dbReference type="AlphaFoldDB" id="A0A9W4XFE6"/>
<evidence type="ECO:0000313" key="4">
    <source>
        <dbReference type="Proteomes" id="UP001152885"/>
    </source>
</evidence>
<evidence type="ECO:0000256" key="1">
    <source>
        <dbReference type="SAM" id="MobiDB-lite"/>
    </source>
</evidence>
<evidence type="ECO:0000259" key="2">
    <source>
        <dbReference type="SMART" id="SM00198"/>
    </source>
</evidence>
<dbReference type="PANTHER" id="PTHR10334">
    <property type="entry name" value="CYSTEINE-RICH SECRETORY PROTEIN-RELATED"/>
    <property type="match status" value="1"/>
</dbReference>
<dbReference type="OrthoDB" id="337038at2759"/>
<feature type="domain" description="SCP" evidence="2">
    <location>
        <begin position="204"/>
        <end position="328"/>
    </location>
</feature>
<feature type="region of interest" description="Disordered" evidence="1">
    <location>
        <begin position="36"/>
        <end position="66"/>
    </location>
</feature>
<dbReference type="InterPro" id="IPR001283">
    <property type="entry name" value="CRISP-related"/>
</dbReference>
<reference evidence="3" key="1">
    <citation type="submission" date="2022-12" db="EMBL/GenBank/DDBJ databases">
        <authorList>
            <person name="Brejova B."/>
        </authorList>
    </citation>
    <scope>NUCLEOTIDE SEQUENCE</scope>
</reference>
<dbReference type="PRINTS" id="PR00837">
    <property type="entry name" value="V5TPXLIKE"/>
</dbReference>
<dbReference type="Pfam" id="PF00188">
    <property type="entry name" value="CAP"/>
    <property type="match status" value="1"/>
</dbReference>
<dbReference type="Gene3D" id="3.40.33.10">
    <property type="entry name" value="CAP"/>
    <property type="match status" value="1"/>
</dbReference>
<evidence type="ECO:0000313" key="3">
    <source>
        <dbReference type="EMBL" id="CAI5756649.1"/>
    </source>
</evidence>
<dbReference type="EMBL" id="CANTUO010000001">
    <property type="protein sequence ID" value="CAI5756649.1"/>
    <property type="molecule type" value="Genomic_DNA"/>
</dbReference>
<protein>
    <recommendedName>
        <fullName evidence="2">SCP domain-containing protein</fullName>
    </recommendedName>
</protein>
<feature type="region of interest" description="Disordered" evidence="1">
    <location>
        <begin position="161"/>
        <end position="186"/>
    </location>
</feature>
<comment type="caution">
    <text evidence="3">The sequence shown here is derived from an EMBL/GenBank/DDBJ whole genome shotgun (WGS) entry which is preliminary data.</text>
</comment>
<dbReference type="SMART" id="SM00198">
    <property type="entry name" value="SCP"/>
    <property type="match status" value="1"/>
</dbReference>
<keyword evidence="4" id="KW-1185">Reference proteome</keyword>
<dbReference type="InterPro" id="IPR035940">
    <property type="entry name" value="CAP_sf"/>
</dbReference>
<feature type="compositionally biased region" description="Low complexity" evidence="1">
    <location>
        <begin position="163"/>
        <end position="186"/>
    </location>
</feature>
<feature type="compositionally biased region" description="Polar residues" evidence="1">
    <location>
        <begin position="36"/>
        <end position="46"/>
    </location>
</feature>
<name>A0A9W4XFE6_9ASCO</name>
<accession>A0A9W4XFE6</accession>